<dbReference type="InterPro" id="IPR013216">
    <property type="entry name" value="Methyltransf_11"/>
</dbReference>
<dbReference type="EMBL" id="BOQL01000095">
    <property type="protein sequence ID" value="GIM80305.1"/>
    <property type="molecule type" value="Genomic_DNA"/>
</dbReference>
<keyword evidence="3" id="KW-1185">Reference proteome</keyword>
<dbReference type="SUPFAM" id="SSF53335">
    <property type="entry name" value="S-adenosyl-L-methionine-dependent methyltransferases"/>
    <property type="match status" value="1"/>
</dbReference>
<dbReference type="Pfam" id="PF08241">
    <property type="entry name" value="Methyltransf_11"/>
    <property type="match status" value="1"/>
</dbReference>
<dbReference type="InterPro" id="IPR029063">
    <property type="entry name" value="SAM-dependent_MTases_sf"/>
</dbReference>
<comment type="caution">
    <text evidence="2">The sequence shown here is derived from an EMBL/GenBank/DDBJ whole genome shotgun (WGS) entry which is preliminary data.</text>
</comment>
<dbReference type="RefSeq" id="WP_212994768.1">
    <property type="nucleotide sequence ID" value="NZ_BAABEA010000015.1"/>
</dbReference>
<dbReference type="Proteomes" id="UP000681340">
    <property type="component" value="Unassembled WGS sequence"/>
</dbReference>
<evidence type="ECO:0000313" key="2">
    <source>
        <dbReference type="EMBL" id="GIM80305.1"/>
    </source>
</evidence>
<accession>A0A919VZD6</accession>
<dbReference type="AlphaFoldDB" id="A0A919VZD6"/>
<dbReference type="GO" id="GO:0008757">
    <property type="term" value="F:S-adenosylmethionine-dependent methyltransferase activity"/>
    <property type="evidence" value="ECO:0007669"/>
    <property type="project" value="InterPro"/>
</dbReference>
<name>A0A919VZD6_9ACTN</name>
<dbReference type="PANTHER" id="PTHR43591">
    <property type="entry name" value="METHYLTRANSFERASE"/>
    <property type="match status" value="1"/>
</dbReference>
<gene>
    <name evidence="2" type="ORF">Aau02nite_89920</name>
</gene>
<feature type="domain" description="Methyltransferase type 11" evidence="1">
    <location>
        <begin position="49"/>
        <end position="145"/>
    </location>
</feature>
<organism evidence="2 3">
    <name type="scientific">Actinoplanes auranticolor</name>
    <dbReference type="NCBI Taxonomy" id="47988"/>
    <lineage>
        <taxon>Bacteria</taxon>
        <taxon>Bacillati</taxon>
        <taxon>Actinomycetota</taxon>
        <taxon>Actinomycetes</taxon>
        <taxon>Micromonosporales</taxon>
        <taxon>Micromonosporaceae</taxon>
        <taxon>Actinoplanes</taxon>
    </lineage>
</organism>
<dbReference type="Gene3D" id="3.40.50.150">
    <property type="entry name" value="Vaccinia Virus protein VP39"/>
    <property type="match status" value="1"/>
</dbReference>
<sequence>MTTDKWASWLLRHRDGGSAGLRSQFAPQLTGFRDGVLDRAEIAPGDTVLDVGTGTGLIGLGALDRVGPAGRVVFSDISEALLDECRRLADPARSSFVRAAADDLSPIPDASVDVVTTRSVLIYVARKPAAFAELHRVLRPGGRLSVFEPINNFPGRVGRDTLLGLDPAPVADLIAKIRAAYAAAAPAAGTMLDFDERDLVRWAAEAGFTGVRLDYRAEVDVPGPPITDWPAVRNTAPNPLVPTYGEVLDTALTPAERDRFDAHVLSLAGAPTRHTAATAYLSATRS</sequence>
<evidence type="ECO:0000313" key="3">
    <source>
        <dbReference type="Proteomes" id="UP000681340"/>
    </source>
</evidence>
<dbReference type="CDD" id="cd02440">
    <property type="entry name" value="AdoMet_MTases"/>
    <property type="match status" value="1"/>
</dbReference>
<dbReference type="PANTHER" id="PTHR43591:SF24">
    <property type="entry name" value="2-METHOXY-6-POLYPRENYL-1,4-BENZOQUINOL METHYLASE, MITOCHONDRIAL"/>
    <property type="match status" value="1"/>
</dbReference>
<protein>
    <recommendedName>
        <fullName evidence="1">Methyltransferase type 11 domain-containing protein</fullName>
    </recommendedName>
</protein>
<proteinExistence type="predicted"/>
<reference evidence="2" key="1">
    <citation type="submission" date="2021-03" db="EMBL/GenBank/DDBJ databases">
        <title>Whole genome shotgun sequence of Actinoplanes auranticolor NBRC 12245.</title>
        <authorList>
            <person name="Komaki H."/>
            <person name="Tamura T."/>
        </authorList>
    </citation>
    <scope>NUCLEOTIDE SEQUENCE</scope>
    <source>
        <strain evidence="2">NBRC 12245</strain>
    </source>
</reference>
<evidence type="ECO:0000259" key="1">
    <source>
        <dbReference type="Pfam" id="PF08241"/>
    </source>
</evidence>